<evidence type="ECO:0000256" key="1">
    <source>
        <dbReference type="SAM" id="Coils"/>
    </source>
</evidence>
<feature type="domain" description="C4-type zinc ribbon" evidence="3">
    <location>
        <begin position="200"/>
        <end position="232"/>
    </location>
</feature>
<gene>
    <name evidence="4" type="ORF">K7J14_07715</name>
</gene>
<dbReference type="Pfam" id="PF02591">
    <property type="entry name" value="Zn_ribbon_9"/>
    <property type="match status" value="1"/>
</dbReference>
<keyword evidence="1" id="KW-0175">Coiled coil</keyword>
<feature type="region of interest" description="Disordered" evidence="2">
    <location>
        <begin position="261"/>
        <end position="282"/>
    </location>
</feature>
<name>A0AAE3EGN6_9SPIR</name>
<accession>A0AAE3EGN6</accession>
<protein>
    <submittedName>
        <fullName evidence="4">Nucleic acid-binding protein</fullName>
    </submittedName>
</protein>
<keyword evidence="5" id="KW-1185">Reference proteome</keyword>
<dbReference type="EMBL" id="JAINWA010000003">
    <property type="protein sequence ID" value="MCD1654590.1"/>
    <property type="molecule type" value="Genomic_DNA"/>
</dbReference>
<dbReference type="AlphaFoldDB" id="A0AAE3EGN6"/>
<evidence type="ECO:0000313" key="4">
    <source>
        <dbReference type="EMBL" id="MCD1654590.1"/>
    </source>
</evidence>
<evidence type="ECO:0000313" key="5">
    <source>
        <dbReference type="Proteomes" id="UP001198163"/>
    </source>
</evidence>
<dbReference type="InterPro" id="IPR003743">
    <property type="entry name" value="Zf-RING_7"/>
</dbReference>
<dbReference type="Proteomes" id="UP001198163">
    <property type="component" value="Unassembled WGS sequence"/>
</dbReference>
<organism evidence="4 5">
    <name type="scientific">Teretinema zuelzerae</name>
    <dbReference type="NCBI Taxonomy" id="156"/>
    <lineage>
        <taxon>Bacteria</taxon>
        <taxon>Pseudomonadati</taxon>
        <taxon>Spirochaetota</taxon>
        <taxon>Spirochaetia</taxon>
        <taxon>Spirochaetales</taxon>
        <taxon>Treponemataceae</taxon>
        <taxon>Teretinema</taxon>
    </lineage>
</organism>
<proteinExistence type="predicted"/>
<comment type="caution">
    <text evidence="4">The sequence shown here is derived from an EMBL/GenBank/DDBJ whole genome shotgun (WGS) entry which is preliminary data.</text>
</comment>
<evidence type="ECO:0000256" key="2">
    <source>
        <dbReference type="SAM" id="MobiDB-lite"/>
    </source>
</evidence>
<dbReference type="PANTHER" id="PTHR39082:SF1">
    <property type="entry name" value="SCAVENGER RECEPTOR CLASS A MEMBER 3"/>
    <property type="match status" value="1"/>
</dbReference>
<evidence type="ECO:0000259" key="3">
    <source>
        <dbReference type="Pfam" id="PF02591"/>
    </source>
</evidence>
<dbReference type="InterPro" id="IPR052376">
    <property type="entry name" value="Oxidative_Scav/Glycosyltrans"/>
</dbReference>
<reference evidence="4" key="1">
    <citation type="submission" date="2021-08" db="EMBL/GenBank/DDBJ databases">
        <title>Comparative analyses of Brucepasteria parasyntrophica and Teretinema zuelzerae.</title>
        <authorList>
            <person name="Song Y."/>
            <person name="Brune A."/>
        </authorList>
    </citation>
    <scope>NUCLEOTIDE SEQUENCE</scope>
    <source>
        <strain evidence="4">DSM 1903</strain>
    </source>
</reference>
<dbReference type="PANTHER" id="PTHR39082">
    <property type="entry name" value="PHOSPHOLIPASE C-BETA-2-RELATED"/>
    <property type="match status" value="1"/>
</dbReference>
<dbReference type="Gene3D" id="1.10.287.1490">
    <property type="match status" value="1"/>
</dbReference>
<dbReference type="RefSeq" id="WP_230754992.1">
    <property type="nucleotide sequence ID" value="NZ_JAINWA010000003.1"/>
</dbReference>
<feature type="coiled-coil region" evidence="1">
    <location>
        <begin position="92"/>
        <end position="168"/>
    </location>
</feature>
<sequence>MVMTEVFDKLKALQDILAQKNTVEASIEDAPKLLLTQEELLSRLKKGYIEKNEQYEKSRQYISDIKSQLFEAESTREKSEKAMDTITTQREYEALDKEIRDAGEREQNLRKELQKEERVFQDLNEDLKRDESLIKQQEDELNERKAKLAAEIDEKKKTLDELNSAEEDVSPGIDPETKFKLERIIKSKQGVGIVAIHGNVCTGCHMILPAQFANIVRIGEKIVYCPYCSRILYYSETAEGEDIYFNDDDAGSLADLDDFIDEDEEDGEDGDSIDDEKMEYED</sequence>